<gene>
    <name evidence="14" type="ORF">H9632_04045</name>
</gene>
<evidence type="ECO:0000256" key="11">
    <source>
        <dbReference type="RuleBase" id="RU004249"/>
    </source>
</evidence>
<feature type="domain" description="Aspartokinase ACT" evidence="13">
    <location>
        <begin position="342"/>
        <end position="400"/>
    </location>
</feature>
<evidence type="ECO:0000256" key="10">
    <source>
        <dbReference type="RuleBase" id="RU003448"/>
    </source>
</evidence>
<dbReference type="NCBIfam" id="NF005154">
    <property type="entry name" value="PRK06635.1-2"/>
    <property type="match status" value="1"/>
</dbReference>
<feature type="domain" description="Aspartate/glutamate/uridylate kinase" evidence="12">
    <location>
        <begin position="3"/>
        <end position="230"/>
    </location>
</feature>
<dbReference type="Gene3D" id="3.40.1160.10">
    <property type="entry name" value="Acetylglutamate kinase-like"/>
    <property type="match status" value="1"/>
</dbReference>
<dbReference type="CDD" id="cd04246">
    <property type="entry name" value="AAK_AK-DapG-like"/>
    <property type="match status" value="1"/>
</dbReference>
<evidence type="ECO:0000256" key="5">
    <source>
        <dbReference type="ARBA" id="ARBA00022741"/>
    </source>
</evidence>
<protein>
    <recommendedName>
        <fullName evidence="10">Aspartokinase</fullName>
        <ecNumber evidence="10">2.7.2.4</ecNumber>
    </recommendedName>
</protein>
<name>A0ABR8XJX9_9BACL</name>
<dbReference type="EC" id="2.7.2.4" evidence="10"/>
<dbReference type="InterPro" id="IPR005260">
    <property type="entry name" value="Asp_kin_monofn"/>
</dbReference>
<dbReference type="InterPro" id="IPR036393">
    <property type="entry name" value="AceGlu_kinase-like_sf"/>
</dbReference>
<dbReference type="SUPFAM" id="SSF53633">
    <property type="entry name" value="Carbamate kinase-like"/>
    <property type="match status" value="1"/>
</dbReference>
<comment type="catalytic activity">
    <reaction evidence="9 10">
        <text>L-aspartate + ATP = 4-phospho-L-aspartate + ADP</text>
        <dbReference type="Rhea" id="RHEA:23776"/>
        <dbReference type="ChEBI" id="CHEBI:29991"/>
        <dbReference type="ChEBI" id="CHEBI:30616"/>
        <dbReference type="ChEBI" id="CHEBI:57535"/>
        <dbReference type="ChEBI" id="CHEBI:456216"/>
        <dbReference type="EC" id="2.7.2.4"/>
    </reaction>
</comment>
<dbReference type="PANTHER" id="PTHR21499">
    <property type="entry name" value="ASPARTATE KINASE"/>
    <property type="match status" value="1"/>
</dbReference>
<evidence type="ECO:0000256" key="8">
    <source>
        <dbReference type="ARBA" id="ARBA00022915"/>
    </source>
</evidence>
<keyword evidence="5" id="KW-0547">Nucleotide-binding</keyword>
<keyword evidence="15" id="KW-1185">Reference proteome</keyword>
<evidence type="ECO:0000313" key="14">
    <source>
        <dbReference type="EMBL" id="MBD8032227.1"/>
    </source>
</evidence>
<dbReference type="EMBL" id="JACSPW010000002">
    <property type="protein sequence ID" value="MBD8032227.1"/>
    <property type="molecule type" value="Genomic_DNA"/>
</dbReference>
<reference evidence="14 15" key="1">
    <citation type="submission" date="2020-08" db="EMBL/GenBank/DDBJ databases">
        <title>A Genomic Blueprint of the Chicken Gut Microbiome.</title>
        <authorList>
            <person name="Gilroy R."/>
            <person name="Ravi A."/>
            <person name="Getino M."/>
            <person name="Pursley I."/>
            <person name="Horton D.L."/>
            <person name="Alikhan N.-F."/>
            <person name="Baker D."/>
            <person name="Gharbi K."/>
            <person name="Hall N."/>
            <person name="Watson M."/>
            <person name="Adriaenssens E.M."/>
            <person name="Foster-Nyarko E."/>
            <person name="Jarju S."/>
            <person name="Secka A."/>
            <person name="Antonio M."/>
            <person name="Oren A."/>
            <person name="Chaudhuri R."/>
            <person name="La Ragione R.M."/>
            <person name="Hildebrand F."/>
            <person name="Pallen M.J."/>
        </authorList>
    </citation>
    <scope>NUCLEOTIDE SEQUENCE [LARGE SCALE GENOMIC DNA]</scope>
    <source>
        <strain evidence="14 15">Sa1YVA6</strain>
    </source>
</reference>
<accession>A0ABR8XJX9</accession>
<dbReference type="NCBIfam" id="NF005155">
    <property type="entry name" value="PRK06635.1-4"/>
    <property type="match status" value="1"/>
</dbReference>
<dbReference type="InterPro" id="IPR054352">
    <property type="entry name" value="ACT_Aspartokinase"/>
</dbReference>
<keyword evidence="8" id="KW-0220">Diaminopimelate biosynthesis</keyword>
<dbReference type="RefSeq" id="WP_191702823.1">
    <property type="nucleotide sequence ID" value="NZ_JACSPW010000002.1"/>
</dbReference>
<comment type="pathway">
    <text evidence="2 11">Amino-acid biosynthesis; L-lysine biosynthesis via DAP pathway; (S)-tetrahydrodipicolinate from L-aspartate: step 1/4.</text>
</comment>
<keyword evidence="4 10" id="KW-0808">Transferase</keyword>
<dbReference type="PANTHER" id="PTHR21499:SF68">
    <property type="entry name" value="ASPARTOKINASE 2"/>
    <property type="match status" value="1"/>
</dbReference>
<dbReference type="GO" id="GO:0004072">
    <property type="term" value="F:aspartate kinase activity"/>
    <property type="evidence" value="ECO:0007669"/>
    <property type="project" value="UniProtKB-EC"/>
</dbReference>
<dbReference type="Gene3D" id="3.30.2130.10">
    <property type="entry name" value="VC0802-like"/>
    <property type="match status" value="1"/>
</dbReference>
<evidence type="ECO:0000256" key="7">
    <source>
        <dbReference type="ARBA" id="ARBA00022840"/>
    </source>
</evidence>
<dbReference type="InterPro" id="IPR001341">
    <property type="entry name" value="Asp_kinase"/>
</dbReference>
<comment type="function">
    <text evidence="1">Catalyzes the phosphorylation of the beta-carboxyl group of aspartic acid with ATP to yield 4-phospho-L-aspartate, which is involved in the branched biosynthetic pathway leading to the biosynthesis of amino acids threonine, isoleucine and methionine.</text>
</comment>
<organism evidence="14 15">
    <name type="scientific">Solibacillus merdavium</name>
    <dbReference type="NCBI Taxonomy" id="2762218"/>
    <lineage>
        <taxon>Bacteria</taxon>
        <taxon>Bacillati</taxon>
        <taxon>Bacillota</taxon>
        <taxon>Bacilli</taxon>
        <taxon>Bacillales</taxon>
        <taxon>Caryophanaceae</taxon>
        <taxon>Solibacillus</taxon>
    </lineage>
</organism>
<dbReference type="NCBIfam" id="TIGR00657">
    <property type="entry name" value="asp_kinases"/>
    <property type="match status" value="1"/>
</dbReference>
<dbReference type="CDD" id="cd04913">
    <property type="entry name" value="ACT_AKii-LysC-BS-like_1"/>
    <property type="match status" value="1"/>
</dbReference>
<dbReference type="PIRSF" id="PIRSF000726">
    <property type="entry name" value="Asp_kin"/>
    <property type="match status" value="1"/>
</dbReference>
<evidence type="ECO:0000259" key="12">
    <source>
        <dbReference type="Pfam" id="PF00696"/>
    </source>
</evidence>
<keyword evidence="11" id="KW-0028">Amino-acid biosynthesis</keyword>
<proteinExistence type="inferred from homology"/>
<comment type="caution">
    <text evidence="14">The sequence shown here is derived from an EMBL/GenBank/DDBJ whole genome shotgun (WGS) entry which is preliminary data.</text>
</comment>
<keyword evidence="6 10" id="KW-0418">Kinase</keyword>
<evidence type="ECO:0000259" key="13">
    <source>
        <dbReference type="Pfam" id="PF22468"/>
    </source>
</evidence>
<evidence type="ECO:0000256" key="1">
    <source>
        <dbReference type="ARBA" id="ARBA00003121"/>
    </source>
</evidence>
<evidence type="ECO:0000256" key="6">
    <source>
        <dbReference type="ARBA" id="ARBA00022777"/>
    </source>
</evidence>
<evidence type="ECO:0000256" key="9">
    <source>
        <dbReference type="ARBA" id="ARBA00047872"/>
    </source>
</evidence>
<comment type="pathway">
    <text evidence="11">Amino-acid biosynthesis; L-methionine biosynthesis via de novo pathway; L-homoserine from L-aspartate: step 1/3.</text>
</comment>
<evidence type="ECO:0000256" key="4">
    <source>
        <dbReference type="ARBA" id="ARBA00022679"/>
    </source>
</evidence>
<dbReference type="InterPro" id="IPR045865">
    <property type="entry name" value="ACT-like_dom_sf"/>
</dbReference>
<dbReference type="InterPro" id="IPR001048">
    <property type="entry name" value="Asp/Glu/Uridylate_kinase"/>
</dbReference>
<comment type="similarity">
    <text evidence="3 10">Belongs to the aspartokinase family.</text>
</comment>
<dbReference type="Proteomes" id="UP000600565">
    <property type="component" value="Unassembled WGS sequence"/>
</dbReference>
<evidence type="ECO:0000256" key="3">
    <source>
        <dbReference type="ARBA" id="ARBA00010122"/>
    </source>
</evidence>
<keyword evidence="7" id="KW-0067">ATP-binding</keyword>
<evidence type="ECO:0000313" key="15">
    <source>
        <dbReference type="Proteomes" id="UP000600565"/>
    </source>
</evidence>
<dbReference type="CDD" id="cd04923">
    <property type="entry name" value="ACT_AK-LysC-DapG-like_2"/>
    <property type="match status" value="1"/>
</dbReference>
<dbReference type="SUPFAM" id="SSF55021">
    <property type="entry name" value="ACT-like"/>
    <property type="match status" value="2"/>
</dbReference>
<dbReference type="Pfam" id="PF22468">
    <property type="entry name" value="ACT_9"/>
    <property type="match status" value="1"/>
</dbReference>
<comment type="pathway">
    <text evidence="11">Amino-acid biosynthesis; L-threonine biosynthesis; L-threonine from L-aspartate: step 1/5.</text>
</comment>
<dbReference type="Pfam" id="PF00696">
    <property type="entry name" value="AA_kinase"/>
    <property type="match status" value="1"/>
</dbReference>
<evidence type="ECO:0000256" key="2">
    <source>
        <dbReference type="ARBA" id="ARBA00004766"/>
    </source>
</evidence>
<sequence length="410" mass="44365">MQTVVVKFGGPMLATTEKIVQVAKKVIKEQGRGINLVVVVSSMTPIRQNLRQFAAEITHEPSKRDMDALIATGAQLTSALLAIAIQEHGGKAVSLVGWQAGIQTNEKYGNARIDFVDNKRIEKHFELGEIVVVSGFQGITETDNISTLGKGGSETSAVALAVALNAERVDIYSSVEGIYTADPQRVESATKLSEISYDEMLEFSNLGTKILHPRAVELAKKYNMPIVVRSAKEDVEGTLIKGDVDMEKNLLVRGVAYESDIIRLTIGYDSYETASLAEVFSVLAENDINVDIIVQAVIDGIKPTISFTISKVEFAEALRVLESSKLSLGFSFADFEVGLAKVSIIGSAMASNPGVAARMFARLGREHIPVKMVSTSEIKVSVVVPQEDMVYAANALHEEFNIAMKEVPAS</sequence>